<comment type="caution">
    <text evidence="2">The sequence shown here is derived from an EMBL/GenBank/DDBJ whole genome shotgun (WGS) entry which is preliminary data.</text>
</comment>
<dbReference type="PROSITE" id="PS50181">
    <property type="entry name" value="FBOX"/>
    <property type="match status" value="1"/>
</dbReference>
<evidence type="ECO:0000313" key="2">
    <source>
        <dbReference type="EMBL" id="KAL0632791.1"/>
    </source>
</evidence>
<organism evidence="2 3">
    <name type="scientific">Discina gigas</name>
    <dbReference type="NCBI Taxonomy" id="1032678"/>
    <lineage>
        <taxon>Eukaryota</taxon>
        <taxon>Fungi</taxon>
        <taxon>Dikarya</taxon>
        <taxon>Ascomycota</taxon>
        <taxon>Pezizomycotina</taxon>
        <taxon>Pezizomycetes</taxon>
        <taxon>Pezizales</taxon>
        <taxon>Discinaceae</taxon>
        <taxon>Discina</taxon>
    </lineage>
</organism>
<dbReference type="Proteomes" id="UP001447188">
    <property type="component" value="Unassembled WGS sequence"/>
</dbReference>
<dbReference type="EMBL" id="JBBBZM010000150">
    <property type="protein sequence ID" value="KAL0632791.1"/>
    <property type="molecule type" value="Genomic_DNA"/>
</dbReference>
<dbReference type="Gene3D" id="1.20.1280.50">
    <property type="match status" value="1"/>
</dbReference>
<protein>
    <recommendedName>
        <fullName evidence="1">F-box domain-containing protein</fullName>
    </recommendedName>
</protein>
<feature type="domain" description="F-box" evidence="1">
    <location>
        <begin position="1"/>
        <end position="50"/>
    </location>
</feature>
<dbReference type="SUPFAM" id="SSF81383">
    <property type="entry name" value="F-box domain"/>
    <property type="match status" value="1"/>
</dbReference>
<accession>A0ABR3GAE9</accession>
<proteinExistence type="predicted"/>
<evidence type="ECO:0000313" key="3">
    <source>
        <dbReference type="Proteomes" id="UP001447188"/>
    </source>
</evidence>
<evidence type="ECO:0000259" key="1">
    <source>
        <dbReference type="PROSITE" id="PS50181"/>
    </source>
</evidence>
<reference evidence="2 3" key="1">
    <citation type="submission" date="2024-02" db="EMBL/GenBank/DDBJ databases">
        <title>Discinaceae phylogenomics.</title>
        <authorList>
            <person name="Dirks A.C."/>
            <person name="James T.Y."/>
        </authorList>
    </citation>
    <scope>NUCLEOTIDE SEQUENCE [LARGE SCALE GENOMIC DNA]</scope>
    <source>
        <strain evidence="2 3">ACD0624</strain>
    </source>
</reference>
<dbReference type="InterPro" id="IPR036047">
    <property type="entry name" value="F-box-like_dom_sf"/>
</dbReference>
<dbReference type="InterPro" id="IPR001810">
    <property type="entry name" value="F-box_dom"/>
</dbReference>
<sequence length="411" mass="46439">MALLQNLADELLVQIASYLFRSDLSRVSRVSRRINRITTPFLYNEIWLGSCNESSIDLQLFIRTLLTTPGGETLAALVHNLHLAWSCEVMPLYHEDQILFSSAARGFGFDKLQMTESGQVILLLHLLPHVHTLDVFPPDESWEFSDFMESLSPLQPITTLPMAFRSLRYWDCSVSTLALLTLLRLPHIRFITMPAPCGMYFTDEEAFIAATMSSTVTHLKIPSARINPTELLTILQTPRALTHFSFYPRSININYNFQAFRTALAPLQSSLTNLVLYYWTTRTLNTHHGGPSTTIGSLRDWPVLRSLHCSLLPILGLGLPGESRDIARVLPVCIRELEILDDQFWTPDDALHEAVVMVREKKAVLPQLRRLVVYSRGGGDAVARERLRRACVDAGVANMDYIVKPVAEYTT</sequence>
<keyword evidence="3" id="KW-1185">Reference proteome</keyword>
<dbReference type="Pfam" id="PF12937">
    <property type="entry name" value="F-box-like"/>
    <property type="match status" value="1"/>
</dbReference>
<name>A0ABR3GAE9_9PEZI</name>
<gene>
    <name evidence="2" type="ORF">Q9L58_008307</name>
</gene>